<gene>
    <name evidence="2" type="ORF">PAHAL_2G253600</name>
</gene>
<dbReference type="AlphaFoldDB" id="A0A2T8KQB2"/>
<name>A0A2T8KQB2_9POAL</name>
<protein>
    <submittedName>
        <fullName evidence="2">Uncharacterized protein</fullName>
    </submittedName>
</protein>
<sequence>MVRASGSSLISDEVKLRGAGRRPHAEREVGDRTASSRRGAGVRATLARAVATSERRHWGYRRACLSPPRLYVAWATKLRSIT</sequence>
<dbReference type="Gramene" id="PVH64381">
    <property type="protein sequence ID" value="PVH64381"/>
    <property type="gene ID" value="PAHAL_2G253600"/>
</dbReference>
<feature type="region of interest" description="Disordered" evidence="1">
    <location>
        <begin position="1"/>
        <end position="41"/>
    </location>
</feature>
<proteinExistence type="predicted"/>
<dbReference type="Proteomes" id="UP000243499">
    <property type="component" value="Chromosome 2"/>
</dbReference>
<evidence type="ECO:0000313" key="2">
    <source>
        <dbReference type="EMBL" id="PVH64381.1"/>
    </source>
</evidence>
<accession>A0A2T8KQB2</accession>
<reference evidence="2" key="1">
    <citation type="submission" date="2018-04" db="EMBL/GenBank/DDBJ databases">
        <title>WGS assembly of Panicum hallii.</title>
        <authorList>
            <person name="Lovell J."/>
            <person name="Jenkins J."/>
            <person name="Lowry D."/>
            <person name="Mamidi S."/>
            <person name="Sreedasyam A."/>
            <person name="Weng X."/>
            <person name="Barry K."/>
            <person name="Bonette J."/>
            <person name="Campitelli B."/>
            <person name="Daum C."/>
            <person name="Gordon S."/>
            <person name="Gould B."/>
            <person name="Lipzen A."/>
            <person name="Macqueen A."/>
            <person name="Palacio-Mejia J."/>
            <person name="Plott C."/>
            <person name="Shakirov E."/>
            <person name="Shu S."/>
            <person name="Yoshinaga Y."/>
            <person name="Zane M."/>
            <person name="Rokhsar D."/>
            <person name="Grimwood J."/>
            <person name="Schmutz J."/>
            <person name="Juenger T."/>
        </authorList>
    </citation>
    <scope>NUCLEOTIDE SEQUENCE [LARGE SCALE GENOMIC DNA]</scope>
    <source>
        <strain evidence="2">FIL2</strain>
    </source>
</reference>
<evidence type="ECO:0000256" key="1">
    <source>
        <dbReference type="SAM" id="MobiDB-lite"/>
    </source>
</evidence>
<organism evidence="2">
    <name type="scientific">Panicum hallii</name>
    <dbReference type="NCBI Taxonomy" id="206008"/>
    <lineage>
        <taxon>Eukaryota</taxon>
        <taxon>Viridiplantae</taxon>
        <taxon>Streptophyta</taxon>
        <taxon>Embryophyta</taxon>
        <taxon>Tracheophyta</taxon>
        <taxon>Spermatophyta</taxon>
        <taxon>Magnoliopsida</taxon>
        <taxon>Liliopsida</taxon>
        <taxon>Poales</taxon>
        <taxon>Poaceae</taxon>
        <taxon>PACMAD clade</taxon>
        <taxon>Panicoideae</taxon>
        <taxon>Panicodae</taxon>
        <taxon>Paniceae</taxon>
        <taxon>Panicinae</taxon>
        <taxon>Panicum</taxon>
        <taxon>Panicum sect. Panicum</taxon>
    </lineage>
</organism>
<dbReference type="EMBL" id="CM008047">
    <property type="protein sequence ID" value="PVH64381.1"/>
    <property type="molecule type" value="Genomic_DNA"/>
</dbReference>
<feature type="compositionally biased region" description="Polar residues" evidence="1">
    <location>
        <begin position="1"/>
        <end position="10"/>
    </location>
</feature>